<feature type="non-terminal residue" evidence="4">
    <location>
        <position position="1"/>
    </location>
</feature>
<name>A0A8S4BMM6_9TELE</name>
<dbReference type="InterPro" id="IPR011162">
    <property type="entry name" value="MHC_I/II-like_Ag-recog"/>
</dbReference>
<dbReference type="PANTHER" id="PTHR16675">
    <property type="entry name" value="MHC CLASS I-RELATED"/>
    <property type="match status" value="1"/>
</dbReference>
<dbReference type="Pfam" id="PF07654">
    <property type="entry name" value="C1-set"/>
    <property type="match status" value="1"/>
</dbReference>
<dbReference type="InterPro" id="IPR011161">
    <property type="entry name" value="MHC_I-like_Ag-recog"/>
</dbReference>
<dbReference type="InterPro" id="IPR013783">
    <property type="entry name" value="Ig-like_fold"/>
</dbReference>
<evidence type="ECO:0000256" key="1">
    <source>
        <dbReference type="ARBA" id="ARBA00023180"/>
    </source>
</evidence>
<evidence type="ECO:0000313" key="5">
    <source>
        <dbReference type="Proteomes" id="UP000677803"/>
    </source>
</evidence>
<dbReference type="GO" id="GO:0005615">
    <property type="term" value="C:extracellular space"/>
    <property type="evidence" value="ECO:0007669"/>
    <property type="project" value="TreeGrafter"/>
</dbReference>
<dbReference type="SUPFAM" id="SSF48726">
    <property type="entry name" value="Immunoglobulin"/>
    <property type="match status" value="1"/>
</dbReference>
<dbReference type="GO" id="GO:0006955">
    <property type="term" value="P:immune response"/>
    <property type="evidence" value="ECO:0007669"/>
    <property type="project" value="TreeGrafter"/>
</dbReference>
<reference evidence="4" key="1">
    <citation type="submission" date="2021-05" db="EMBL/GenBank/DDBJ databases">
        <authorList>
            <person name="Tigano A."/>
        </authorList>
    </citation>
    <scope>NUCLEOTIDE SEQUENCE</scope>
</reference>
<dbReference type="PANTHER" id="PTHR16675:SF237">
    <property type="entry name" value="MHC CLASS I ANTIGEN TRANSCRIPT VARIANT 1-RELATED"/>
    <property type="match status" value="1"/>
</dbReference>
<dbReference type="InterPro" id="IPR007110">
    <property type="entry name" value="Ig-like_dom"/>
</dbReference>
<gene>
    <name evidence="4" type="ORF">MMEN_LOCUS19297</name>
</gene>
<dbReference type="AlphaFoldDB" id="A0A8S4BMM6"/>
<dbReference type="EMBL" id="CAJRST010038888">
    <property type="protein sequence ID" value="CAG6014469.1"/>
    <property type="molecule type" value="Genomic_DNA"/>
</dbReference>
<dbReference type="OrthoDB" id="8936120at2759"/>
<feature type="domain" description="Ig-like" evidence="3">
    <location>
        <begin position="168"/>
        <end position="255"/>
    </location>
</feature>
<dbReference type="Proteomes" id="UP000677803">
    <property type="component" value="Unassembled WGS sequence"/>
</dbReference>
<comment type="caution">
    <text evidence="4">The sequence shown here is derived from an EMBL/GenBank/DDBJ whole genome shotgun (WGS) entry which is preliminary data.</text>
</comment>
<organism evidence="4 5">
    <name type="scientific">Menidia menidia</name>
    <name type="common">Atlantic silverside</name>
    <dbReference type="NCBI Taxonomy" id="238744"/>
    <lineage>
        <taxon>Eukaryota</taxon>
        <taxon>Metazoa</taxon>
        <taxon>Chordata</taxon>
        <taxon>Craniata</taxon>
        <taxon>Vertebrata</taxon>
        <taxon>Euteleostomi</taxon>
        <taxon>Actinopterygii</taxon>
        <taxon>Neopterygii</taxon>
        <taxon>Teleostei</taxon>
        <taxon>Neoteleostei</taxon>
        <taxon>Acanthomorphata</taxon>
        <taxon>Ovalentaria</taxon>
        <taxon>Atherinomorphae</taxon>
        <taxon>Atheriniformes</taxon>
        <taxon>Atherinopsidae</taxon>
        <taxon>Menidiinae</taxon>
        <taxon>Menidia</taxon>
    </lineage>
</organism>
<dbReference type="SMART" id="SM00407">
    <property type="entry name" value="IGc1"/>
    <property type="match status" value="1"/>
</dbReference>
<dbReference type="Pfam" id="PF00129">
    <property type="entry name" value="MHC_I"/>
    <property type="match status" value="1"/>
</dbReference>
<dbReference type="SUPFAM" id="SSF54452">
    <property type="entry name" value="MHC antigen-recognition domain"/>
    <property type="match status" value="1"/>
</dbReference>
<protein>
    <submittedName>
        <fullName evidence="4">(Atlantic silverside) hypothetical protein</fullName>
    </submittedName>
</protein>
<keyword evidence="5" id="KW-1185">Reference proteome</keyword>
<keyword evidence="1" id="KW-0325">Glycoprotein</keyword>
<dbReference type="InterPro" id="IPR037055">
    <property type="entry name" value="MHC_I-like_Ag-recog_sf"/>
</dbReference>
<dbReference type="PROSITE" id="PS50835">
    <property type="entry name" value="IG_LIKE"/>
    <property type="match status" value="1"/>
</dbReference>
<dbReference type="Gene3D" id="3.30.500.10">
    <property type="entry name" value="MHC class I-like antigen recognition-like"/>
    <property type="match status" value="1"/>
</dbReference>
<evidence type="ECO:0000256" key="2">
    <source>
        <dbReference type="RuleBase" id="RU004439"/>
    </source>
</evidence>
<evidence type="ECO:0000259" key="3">
    <source>
        <dbReference type="PROSITE" id="PS50835"/>
    </source>
</evidence>
<proteinExistence type="inferred from homology"/>
<comment type="similarity">
    <text evidence="2">Belongs to the MHC class I family.</text>
</comment>
<dbReference type="PRINTS" id="PR01638">
    <property type="entry name" value="MHCCLASSI"/>
</dbReference>
<sequence length="266" mass="31401">MKELPEYIEVINVDGQELVYYNCSLRRIFPRNAWIEENFDPDFWKLETERNINNHQLIKAEISSVMQRFNQTDGSHIYQWMYGIEMDDETDEINGHEIHAYDGKDHLYFDLKTEMFIAASSQAVLTKNNWNNKAKIDYRKNIFANFFPELLKKYVNYGKSHLMRTERPSLSLLQKTSSSPISCHATGFYPKVADMYWRKDGKEIREGVDKGEILPNNDGTFQMTVDLRLSSETHEEWPKYECVFKLSGVKEEIITKLDKRNIKTNK</sequence>
<dbReference type="InterPro" id="IPR036179">
    <property type="entry name" value="Ig-like_dom_sf"/>
</dbReference>
<accession>A0A8S4BMM6</accession>
<dbReference type="InterPro" id="IPR050208">
    <property type="entry name" value="MHC_class-I_related"/>
</dbReference>
<dbReference type="Gene3D" id="2.60.40.10">
    <property type="entry name" value="Immunoglobulins"/>
    <property type="match status" value="1"/>
</dbReference>
<evidence type="ECO:0000313" key="4">
    <source>
        <dbReference type="EMBL" id="CAG6014469.1"/>
    </source>
</evidence>
<dbReference type="InterPro" id="IPR001039">
    <property type="entry name" value="MHC_I_a_a1/a2"/>
</dbReference>
<dbReference type="InterPro" id="IPR003597">
    <property type="entry name" value="Ig_C1-set"/>
</dbReference>
<dbReference type="FunFam" id="2.60.40.10:FF:000943">
    <property type="entry name" value="Classical MHC class I molecule, alpha-chain"/>
    <property type="match status" value="1"/>
</dbReference>
<dbReference type="GO" id="GO:0009897">
    <property type="term" value="C:external side of plasma membrane"/>
    <property type="evidence" value="ECO:0007669"/>
    <property type="project" value="TreeGrafter"/>
</dbReference>